<dbReference type="AlphaFoldDB" id="A0A3N4HML1"/>
<evidence type="ECO:0000313" key="2">
    <source>
        <dbReference type="EMBL" id="RPA70894.1"/>
    </source>
</evidence>
<reference evidence="2 3" key="1">
    <citation type="journal article" date="2018" name="Nat. Ecol. Evol.">
        <title>Pezizomycetes genomes reveal the molecular basis of ectomycorrhizal truffle lifestyle.</title>
        <authorList>
            <person name="Murat C."/>
            <person name="Payen T."/>
            <person name="Noel B."/>
            <person name="Kuo A."/>
            <person name="Morin E."/>
            <person name="Chen J."/>
            <person name="Kohler A."/>
            <person name="Krizsan K."/>
            <person name="Balestrini R."/>
            <person name="Da Silva C."/>
            <person name="Montanini B."/>
            <person name="Hainaut M."/>
            <person name="Levati E."/>
            <person name="Barry K.W."/>
            <person name="Belfiori B."/>
            <person name="Cichocki N."/>
            <person name="Clum A."/>
            <person name="Dockter R.B."/>
            <person name="Fauchery L."/>
            <person name="Guy J."/>
            <person name="Iotti M."/>
            <person name="Le Tacon F."/>
            <person name="Lindquist E.A."/>
            <person name="Lipzen A."/>
            <person name="Malagnac F."/>
            <person name="Mello A."/>
            <person name="Molinier V."/>
            <person name="Miyauchi S."/>
            <person name="Poulain J."/>
            <person name="Riccioni C."/>
            <person name="Rubini A."/>
            <person name="Sitrit Y."/>
            <person name="Splivallo R."/>
            <person name="Traeger S."/>
            <person name="Wang M."/>
            <person name="Zifcakova L."/>
            <person name="Wipf D."/>
            <person name="Zambonelli A."/>
            <person name="Paolocci F."/>
            <person name="Nowrousian M."/>
            <person name="Ottonello S."/>
            <person name="Baldrian P."/>
            <person name="Spatafora J.W."/>
            <person name="Henrissat B."/>
            <person name="Nagy L.G."/>
            <person name="Aury J.M."/>
            <person name="Wincker P."/>
            <person name="Grigoriev I.V."/>
            <person name="Bonfante P."/>
            <person name="Martin F.M."/>
        </authorList>
    </citation>
    <scope>NUCLEOTIDE SEQUENCE [LARGE SCALE GENOMIC DNA]</scope>
    <source>
        <strain evidence="2 3">RN42</strain>
    </source>
</reference>
<dbReference type="EMBL" id="ML120019">
    <property type="protein sequence ID" value="RPA70894.1"/>
    <property type="molecule type" value="Genomic_DNA"/>
</dbReference>
<feature type="compositionally biased region" description="Acidic residues" evidence="1">
    <location>
        <begin position="87"/>
        <end position="106"/>
    </location>
</feature>
<accession>A0A3N4HML1</accession>
<gene>
    <name evidence="2" type="ORF">BJ508DRAFT_316112</name>
</gene>
<evidence type="ECO:0000313" key="3">
    <source>
        <dbReference type="Proteomes" id="UP000275078"/>
    </source>
</evidence>
<dbReference type="Proteomes" id="UP000275078">
    <property type="component" value="Unassembled WGS sequence"/>
</dbReference>
<evidence type="ECO:0000256" key="1">
    <source>
        <dbReference type="SAM" id="MobiDB-lite"/>
    </source>
</evidence>
<organism evidence="2 3">
    <name type="scientific">Ascobolus immersus RN42</name>
    <dbReference type="NCBI Taxonomy" id="1160509"/>
    <lineage>
        <taxon>Eukaryota</taxon>
        <taxon>Fungi</taxon>
        <taxon>Dikarya</taxon>
        <taxon>Ascomycota</taxon>
        <taxon>Pezizomycotina</taxon>
        <taxon>Pezizomycetes</taxon>
        <taxon>Pezizales</taxon>
        <taxon>Ascobolaceae</taxon>
        <taxon>Ascobolus</taxon>
    </lineage>
</organism>
<sequence length="242" mass="28516">MSVKITNLLYLVQQQNLPEDVKEEIRLWLGIFASKKARLLFNRQNRNRMKPKCLRSDQREQARLRQEQEDSFIRSMQARLGIKVPDDAEDDDRSDEEEEDDAETDDINVETEIAELETDLSTDPTTAKKMKVGRLLKGRMISIKHHSGERRFFMHLWDIESYLQIEGLTQVFTTFLRRERIHGVVSDSRVPRLEASPFMALRIRRQAFQSDELENHIIRCTAGENFRNQLPRADFVVYRPPN</sequence>
<name>A0A3N4HML1_ASCIM</name>
<keyword evidence="3" id="KW-1185">Reference proteome</keyword>
<proteinExistence type="predicted"/>
<protein>
    <submittedName>
        <fullName evidence="2">Uncharacterized protein</fullName>
    </submittedName>
</protein>
<feature type="region of interest" description="Disordered" evidence="1">
    <location>
        <begin position="83"/>
        <end position="106"/>
    </location>
</feature>